<dbReference type="EMBL" id="SRYA01000164">
    <property type="protein sequence ID" value="TGY86041.1"/>
    <property type="molecule type" value="Genomic_DNA"/>
</dbReference>
<accession>A0AC61RLL5</accession>
<protein>
    <submittedName>
        <fullName evidence="1">Uncharacterized protein</fullName>
    </submittedName>
</protein>
<keyword evidence="2" id="KW-1185">Reference proteome</keyword>
<name>A0AC61RLL5_9FIRM</name>
<organism evidence="1 2">
    <name type="scientific">Petralouisia muris</name>
    <dbReference type="NCBI Taxonomy" id="3032872"/>
    <lineage>
        <taxon>Bacteria</taxon>
        <taxon>Bacillati</taxon>
        <taxon>Bacillota</taxon>
        <taxon>Clostridia</taxon>
        <taxon>Lachnospirales</taxon>
        <taxon>Lachnospiraceae</taxon>
        <taxon>Petralouisia</taxon>
    </lineage>
</organism>
<comment type="caution">
    <text evidence="1">The sequence shown here is derived from an EMBL/GenBank/DDBJ whole genome shotgun (WGS) entry which is preliminary data.</text>
</comment>
<evidence type="ECO:0000313" key="2">
    <source>
        <dbReference type="Proteomes" id="UP000304953"/>
    </source>
</evidence>
<sequence length="110" mass="12791">MKLGTEFQSHNYGAMVSHTAIVFTRYIILEWIRRNQNDQKTYGELFFIFCEDIRNMDLTDAMQSLMALFVEHISTLSADISPILKSKVTEWIVSQTTFIQALFGNICWES</sequence>
<evidence type="ECO:0000313" key="1">
    <source>
        <dbReference type="EMBL" id="TGY86041.1"/>
    </source>
</evidence>
<reference evidence="1" key="1">
    <citation type="submission" date="2019-04" db="EMBL/GenBank/DDBJ databases">
        <title>Microbes associate with the intestines of laboratory mice.</title>
        <authorList>
            <person name="Navarre W."/>
            <person name="Wong E."/>
            <person name="Huang K."/>
            <person name="Tropini C."/>
            <person name="Ng K."/>
            <person name="Yu B."/>
        </authorList>
    </citation>
    <scope>NUCLEOTIDE SEQUENCE</scope>
    <source>
        <strain evidence="1">NM01_1-7b</strain>
    </source>
</reference>
<dbReference type="Proteomes" id="UP000304953">
    <property type="component" value="Unassembled WGS sequence"/>
</dbReference>
<proteinExistence type="predicted"/>
<gene>
    <name evidence="1" type="ORF">E5329_28540</name>
</gene>